<feature type="domain" description="Lipocalin-like" evidence="2">
    <location>
        <begin position="48"/>
        <end position="179"/>
    </location>
</feature>
<feature type="signal peptide" evidence="1">
    <location>
        <begin position="1"/>
        <end position="22"/>
    </location>
</feature>
<organism evidence="3 4">
    <name type="scientific">Luteimonas terrae</name>
    <dbReference type="NCBI Taxonomy" id="1530191"/>
    <lineage>
        <taxon>Bacteria</taxon>
        <taxon>Pseudomonadati</taxon>
        <taxon>Pseudomonadota</taxon>
        <taxon>Gammaproteobacteria</taxon>
        <taxon>Lysobacterales</taxon>
        <taxon>Lysobacteraceae</taxon>
        <taxon>Luteimonas</taxon>
    </lineage>
</organism>
<sequence length="183" mass="20425">MLTRRLVAPLLMSIALPLSTFAMTQTPTSTPQDTPATAATAAAAPVEGSWRLVSYEVEVKEGGETFPPMGDHPAGYVMFAPEGRVWFVLTGEGREPGESAQEKARLLETVIAYTGRYRIEGDTWITAVDVAWNPAWVGTEQRRQFKLEGDRLQVLTPWRVMPNWADKGETRSIITFERARETR</sequence>
<dbReference type="Pfam" id="PF13924">
    <property type="entry name" value="Lipocalin_5"/>
    <property type="match status" value="1"/>
</dbReference>
<reference evidence="3 4" key="1">
    <citation type="submission" date="2023-07" db="EMBL/GenBank/DDBJ databases">
        <title>Sorghum-associated microbial communities from plants grown in Nebraska, USA.</title>
        <authorList>
            <person name="Schachtman D."/>
        </authorList>
    </citation>
    <scope>NUCLEOTIDE SEQUENCE [LARGE SCALE GENOMIC DNA]</scope>
    <source>
        <strain evidence="3 4">4099</strain>
    </source>
</reference>
<dbReference type="EMBL" id="JAVDWO010000005">
    <property type="protein sequence ID" value="MDR7192738.1"/>
    <property type="molecule type" value="Genomic_DNA"/>
</dbReference>
<dbReference type="Proteomes" id="UP001256588">
    <property type="component" value="Unassembled WGS sequence"/>
</dbReference>
<evidence type="ECO:0000313" key="4">
    <source>
        <dbReference type="Proteomes" id="UP001256588"/>
    </source>
</evidence>
<dbReference type="InterPro" id="IPR024311">
    <property type="entry name" value="Lipocalin-like"/>
</dbReference>
<dbReference type="RefSeq" id="WP_310234059.1">
    <property type="nucleotide sequence ID" value="NZ_JAVDWO010000005.1"/>
</dbReference>
<accession>A0ABU1XVE9</accession>
<comment type="caution">
    <text evidence="3">The sequence shown here is derived from an EMBL/GenBank/DDBJ whole genome shotgun (WGS) entry which is preliminary data.</text>
</comment>
<evidence type="ECO:0000256" key="1">
    <source>
        <dbReference type="SAM" id="SignalP"/>
    </source>
</evidence>
<protein>
    <recommendedName>
        <fullName evidence="2">Lipocalin-like domain-containing protein</fullName>
    </recommendedName>
</protein>
<evidence type="ECO:0000259" key="2">
    <source>
        <dbReference type="Pfam" id="PF13924"/>
    </source>
</evidence>
<name>A0ABU1XVE9_9GAMM</name>
<keyword evidence="1" id="KW-0732">Signal</keyword>
<feature type="chain" id="PRO_5045332062" description="Lipocalin-like domain-containing protein" evidence="1">
    <location>
        <begin position="23"/>
        <end position="183"/>
    </location>
</feature>
<proteinExistence type="predicted"/>
<keyword evidence="4" id="KW-1185">Reference proteome</keyword>
<evidence type="ECO:0000313" key="3">
    <source>
        <dbReference type="EMBL" id="MDR7192738.1"/>
    </source>
</evidence>
<gene>
    <name evidence="3" type="ORF">J2W68_001454</name>
</gene>